<name>A0A377SUG6_9NEIS</name>
<evidence type="ECO:0000313" key="3">
    <source>
        <dbReference type="Proteomes" id="UP000255108"/>
    </source>
</evidence>
<dbReference type="RefSeq" id="WP_132038662.1">
    <property type="nucleotide sequence ID" value="NZ_CAWOLO010000004.1"/>
</dbReference>
<dbReference type="Proteomes" id="UP000255108">
    <property type="component" value="Unassembled WGS sequence"/>
</dbReference>
<organism evidence="1 3">
    <name type="scientific">Iodobacter fluviatilis</name>
    <dbReference type="NCBI Taxonomy" id="537"/>
    <lineage>
        <taxon>Bacteria</taxon>
        <taxon>Pseudomonadati</taxon>
        <taxon>Pseudomonadota</taxon>
        <taxon>Betaproteobacteria</taxon>
        <taxon>Neisseriales</taxon>
        <taxon>Chitinibacteraceae</taxon>
        <taxon>Iodobacter</taxon>
    </lineage>
</organism>
<gene>
    <name evidence="2" type="ORF">EV682_104367</name>
    <name evidence="1" type="ORF">NCTC11159_04274</name>
</gene>
<dbReference type="Proteomes" id="UP000295794">
    <property type="component" value="Unassembled WGS sequence"/>
</dbReference>
<evidence type="ECO:0000313" key="1">
    <source>
        <dbReference type="EMBL" id="STR45694.1"/>
    </source>
</evidence>
<reference evidence="2 4" key="2">
    <citation type="submission" date="2019-03" db="EMBL/GenBank/DDBJ databases">
        <title>Genomic Encyclopedia of Type Strains, Phase IV (KMG-IV): sequencing the most valuable type-strain genomes for metagenomic binning, comparative biology and taxonomic classification.</title>
        <authorList>
            <person name="Goeker M."/>
        </authorList>
    </citation>
    <scope>NUCLEOTIDE SEQUENCE [LARGE SCALE GENOMIC DNA]</scope>
    <source>
        <strain evidence="2 4">DSM 3764</strain>
    </source>
</reference>
<reference evidence="1 3" key="1">
    <citation type="submission" date="2018-06" db="EMBL/GenBank/DDBJ databases">
        <authorList>
            <consortium name="Pathogen Informatics"/>
            <person name="Doyle S."/>
        </authorList>
    </citation>
    <scope>NUCLEOTIDE SEQUENCE [LARGE SCALE GENOMIC DNA]</scope>
    <source>
        <strain evidence="1 3">NCTC11159</strain>
    </source>
</reference>
<accession>A0A377SUG6</accession>
<proteinExistence type="predicted"/>
<dbReference type="AlphaFoldDB" id="A0A377SUG6"/>
<evidence type="ECO:0000313" key="4">
    <source>
        <dbReference type="Proteomes" id="UP000295794"/>
    </source>
</evidence>
<sequence length="160" mass="18080">MWKYYKRLVEDTKTLNLLDQQVVDALFKPALQSHVFAPEDLIWSLSECAYRSEVFLHQLLPLSEFYQSRNAPLSAAIWGIWNTLQYARGQRGFFATVFTTRSQQKKLFIAARALVATAAVQFSNGEAQTKSTSGALSDLPRYKTYVAETIQHLQAISSGP</sequence>
<evidence type="ECO:0000313" key="2">
    <source>
        <dbReference type="EMBL" id="TCU88193.1"/>
    </source>
</evidence>
<dbReference type="EMBL" id="SMBT01000004">
    <property type="protein sequence ID" value="TCU88193.1"/>
    <property type="molecule type" value="Genomic_DNA"/>
</dbReference>
<protein>
    <submittedName>
        <fullName evidence="1">Uncharacterized protein</fullName>
    </submittedName>
</protein>
<keyword evidence="4" id="KW-1185">Reference proteome</keyword>
<dbReference type="EMBL" id="UGHR01000004">
    <property type="protein sequence ID" value="STR45694.1"/>
    <property type="molecule type" value="Genomic_DNA"/>
</dbReference>